<dbReference type="SMART" id="SM00086">
    <property type="entry name" value="PAC"/>
    <property type="match status" value="1"/>
</dbReference>
<dbReference type="InterPro" id="IPR036388">
    <property type="entry name" value="WH-like_DNA-bd_sf"/>
</dbReference>
<dbReference type="PROSITE" id="PS50113">
    <property type="entry name" value="PAC"/>
    <property type="match status" value="1"/>
</dbReference>
<accession>A0ABX8CIN8</accession>
<dbReference type="InterPro" id="IPR003018">
    <property type="entry name" value="GAF"/>
</dbReference>
<dbReference type="InterPro" id="IPR036457">
    <property type="entry name" value="PPM-type-like_dom_sf"/>
</dbReference>
<dbReference type="Gene3D" id="3.30.450.20">
    <property type="entry name" value="PAS domain"/>
    <property type="match status" value="1"/>
</dbReference>
<dbReference type="InterPro" id="IPR000700">
    <property type="entry name" value="PAS-assoc_C"/>
</dbReference>
<dbReference type="CDD" id="cd00130">
    <property type="entry name" value="PAS"/>
    <property type="match status" value="1"/>
</dbReference>
<dbReference type="SMART" id="SM00331">
    <property type="entry name" value="PP2C_SIG"/>
    <property type="match status" value="1"/>
</dbReference>
<dbReference type="InterPro" id="IPR035965">
    <property type="entry name" value="PAS-like_dom_sf"/>
</dbReference>
<evidence type="ECO:0000256" key="3">
    <source>
        <dbReference type="ARBA" id="ARBA00023163"/>
    </source>
</evidence>
<dbReference type="SMART" id="SM01012">
    <property type="entry name" value="ANTAR"/>
    <property type="match status" value="1"/>
</dbReference>
<dbReference type="EMBL" id="CP074371">
    <property type="protein sequence ID" value="QVI19790.1"/>
    <property type="molecule type" value="Genomic_DNA"/>
</dbReference>
<evidence type="ECO:0000313" key="7">
    <source>
        <dbReference type="Proteomes" id="UP000683310"/>
    </source>
</evidence>
<dbReference type="SUPFAM" id="SSF55781">
    <property type="entry name" value="GAF domain-like"/>
    <property type="match status" value="1"/>
</dbReference>
<dbReference type="Pfam" id="PF07228">
    <property type="entry name" value="SpoIIE"/>
    <property type="match status" value="1"/>
</dbReference>
<dbReference type="Gene3D" id="1.10.10.10">
    <property type="entry name" value="Winged helix-like DNA-binding domain superfamily/Winged helix DNA-binding domain"/>
    <property type="match status" value="1"/>
</dbReference>
<dbReference type="InterPro" id="IPR005561">
    <property type="entry name" value="ANTAR"/>
</dbReference>
<dbReference type="Pfam" id="PF13185">
    <property type="entry name" value="GAF_2"/>
    <property type="match status" value="1"/>
</dbReference>
<feature type="domain" description="ANTAR" evidence="5">
    <location>
        <begin position="29"/>
        <end position="90"/>
    </location>
</feature>
<dbReference type="Gene3D" id="3.60.40.10">
    <property type="entry name" value="PPM-type phosphatase domain"/>
    <property type="match status" value="1"/>
</dbReference>
<evidence type="ECO:0000259" key="4">
    <source>
        <dbReference type="PROSITE" id="PS50113"/>
    </source>
</evidence>
<sequence length="788" mass="84023">MMANFTEGSAPAVGSSAVGAEITRLTATVERLRDEIQRAHATADARALIELAKGVLIERLGCGPAQAARQLDVLSERVGSTRLEFAADLVNQAAKDEISAAVGEFPRHPKEPDNAVSVSLRVTESGVLAAGDTHRVAQAVLEHAVTPVGATVVAIWSAGNDGTLALRGYAGISRSEAERWHHVPPGVATLAGQALVKRDSLWITDLGAAGLPSIAGPAGGRAVIPIGLGGRLLGVLEVGWPHPIDVQPPQVRRQFEALADLCAHTLESDLVSESAPEEMSSAELIRLADNLFDSVLLLRPRLDVDGRLAGFRIDHVNPCFVDPLGRSRDLIQGAALLEAYPTSAGPGHLFERVEHVFVTGESYRADPVMLTELFGQVPQPVSAALSISRQGDAVFVVWRVQDEAARMPALLGHAQRLGGIGGFEENAATGEITWTSQLFTVYGLGSAAVPVPLAQLPLYVHESEYHAAQRFLRNLLRYRRAASAAFRLIRPDGTVRHVRVVAEPVLDVAGNLLAIRGVYQDASAQHWTEIALSATHDRLAHSEEQTAEQSRLARQLQQAIMPAARPSIEAFGLRMAVRYRPTEQDHLVGGDWYDVVVLPSKKILVSVGDIAGHGIAAATGMVVLRNALRGLAATGAGPGKMLTWLNLVAHNPADTIFATAICGVYDPATGVLCWARAGHLPPVLVRNGSAWALPTLGGMLLGAVSETRYEEAELQLEPDDVLLMYTDGLVERRGRSLDDCTQRLLTLSAGFAGSLDDRLDYLLDNSDADTDDDACVVGIHVGHTDAAP</sequence>
<keyword evidence="3" id="KW-0804">Transcription</keyword>
<name>A0ABX8CIN8_9NOCA</name>
<evidence type="ECO:0000313" key="6">
    <source>
        <dbReference type="EMBL" id="QVI19790.1"/>
    </source>
</evidence>
<reference evidence="6 7" key="1">
    <citation type="submission" date="2021-04" db="EMBL/GenBank/DDBJ databases">
        <title>Nocardia tengchongensis.</title>
        <authorList>
            <person name="Zhuang k."/>
            <person name="Ran Y."/>
            <person name="Li W."/>
        </authorList>
    </citation>
    <scope>NUCLEOTIDE SEQUENCE [LARGE SCALE GENOMIC DNA]</scope>
    <source>
        <strain evidence="6 7">CFH S0057</strain>
    </source>
</reference>
<dbReference type="PANTHER" id="PTHR43156:SF2">
    <property type="entry name" value="STAGE II SPORULATION PROTEIN E"/>
    <property type="match status" value="1"/>
</dbReference>
<keyword evidence="1" id="KW-0378">Hydrolase</keyword>
<evidence type="ECO:0000259" key="5">
    <source>
        <dbReference type="PROSITE" id="PS50921"/>
    </source>
</evidence>
<dbReference type="SUPFAM" id="SSF55785">
    <property type="entry name" value="PYP-like sensor domain (PAS domain)"/>
    <property type="match status" value="1"/>
</dbReference>
<proteinExistence type="predicted"/>
<dbReference type="PROSITE" id="PS50921">
    <property type="entry name" value="ANTAR"/>
    <property type="match status" value="1"/>
</dbReference>
<dbReference type="InterPro" id="IPR029016">
    <property type="entry name" value="GAF-like_dom_sf"/>
</dbReference>
<keyword evidence="2" id="KW-0805">Transcription regulation</keyword>
<dbReference type="InterPro" id="IPR001610">
    <property type="entry name" value="PAC"/>
</dbReference>
<evidence type="ECO:0000256" key="2">
    <source>
        <dbReference type="ARBA" id="ARBA00023015"/>
    </source>
</evidence>
<feature type="domain" description="PAC" evidence="4">
    <location>
        <begin position="482"/>
        <end position="534"/>
    </location>
</feature>
<dbReference type="RefSeq" id="WP_213555821.1">
    <property type="nucleotide sequence ID" value="NZ_JBHZDI010000119.1"/>
</dbReference>
<organism evidence="6 7">
    <name type="scientific">Nocardia tengchongensis</name>
    <dbReference type="NCBI Taxonomy" id="2055889"/>
    <lineage>
        <taxon>Bacteria</taxon>
        <taxon>Bacillati</taxon>
        <taxon>Actinomycetota</taxon>
        <taxon>Actinomycetes</taxon>
        <taxon>Mycobacteriales</taxon>
        <taxon>Nocardiaceae</taxon>
        <taxon>Nocardia</taxon>
    </lineage>
</organism>
<keyword evidence="7" id="KW-1185">Reference proteome</keyword>
<dbReference type="SUPFAM" id="SSF81606">
    <property type="entry name" value="PP2C-like"/>
    <property type="match status" value="1"/>
</dbReference>
<dbReference type="Proteomes" id="UP000683310">
    <property type="component" value="Chromosome"/>
</dbReference>
<dbReference type="InterPro" id="IPR001932">
    <property type="entry name" value="PPM-type_phosphatase-like_dom"/>
</dbReference>
<dbReference type="InterPro" id="IPR000014">
    <property type="entry name" value="PAS"/>
</dbReference>
<dbReference type="InterPro" id="IPR052016">
    <property type="entry name" value="Bact_Sigma-Reg"/>
</dbReference>
<dbReference type="Gene3D" id="3.30.450.40">
    <property type="match status" value="1"/>
</dbReference>
<protein>
    <submittedName>
        <fullName evidence="6">SpoIIE family protein phosphatase</fullName>
    </submittedName>
</protein>
<evidence type="ECO:0000256" key="1">
    <source>
        <dbReference type="ARBA" id="ARBA00022801"/>
    </source>
</evidence>
<gene>
    <name evidence="6" type="ORF">KHQ06_26115</name>
</gene>
<dbReference type="Pfam" id="PF03861">
    <property type="entry name" value="ANTAR"/>
    <property type="match status" value="1"/>
</dbReference>
<dbReference type="PANTHER" id="PTHR43156">
    <property type="entry name" value="STAGE II SPORULATION PROTEIN E-RELATED"/>
    <property type="match status" value="1"/>
</dbReference>